<feature type="compositionally biased region" description="Low complexity" evidence="1">
    <location>
        <begin position="47"/>
        <end position="61"/>
    </location>
</feature>
<feature type="region of interest" description="Disordered" evidence="1">
    <location>
        <begin position="252"/>
        <end position="284"/>
    </location>
</feature>
<dbReference type="RefSeq" id="WP_126023006.1">
    <property type="nucleotide sequence ID" value="NZ_RXFT01000007.1"/>
</dbReference>
<dbReference type="PROSITE" id="PS51257">
    <property type="entry name" value="PROKAR_LIPOPROTEIN"/>
    <property type="match status" value="1"/>
</dbReference>
<gene>
    <name evidence="2" type="ORF">EJP67_17550</name>
</gene>
<evidence type="ECO:0000313" key="3">
    <source>
        <dbReference type="Proteomes" id="UP000281118"/>
    </source>
</evidence>
<dbReference type="EMBL" id="RXFT01000007">
    <property type="protein sequence ID" value="RUR68867.1"/>
    <property type="molecule type" value="Genomic_DNA"/>
</dbReference>
<organism evidence="2 3">
    <name type="scientific">Variovorax guangxiensis</name>
    <dbReference type="NCBI Taxonomy" id="1775474"/>
    <lineage>
        <taxon>Bacteria</taxon>
        <taxon>Pseudomonadati</taxon>
        <taxon>Pseudomonadota</taxon>
        <taxon>Betaproteobacteria</taxon>
        <taxon>Burkholderiales</taxon>
        <taxon>Comamonadaceae</taxon>
        <taxon>Variovorax</taxon>
    </lineage>
</organism>
<feature type="compositionally biased region" description="Basic and acidic residues" evidence="1">
    <location>
        <begin position="252"/>
        <end position="262"/>
    </location>
</feature>
<protein>
    <recommendedName>
        <fullName evidence="4">Outer membrane lipoprotein</fullName>
    </recommendedName>
</protein>
<feature type="compositionally biased region" description="Basic and acidic residues" evidence="1">
    <location>
        <begin position="71"/>
        <end position="85"/>
    </location>
</feature>
<dbReference type="AlphaFoldDB" id="A0A3S0ZAY0"/>
<sequence>MIDRLFGLHFSLRSGSRLFRFAAIAIAGAALLAACSQMPQAPRESVAATATPSAAPAAPAPQLGTQWGEGIESKTRTVDAKRLSSRPDDVASLGYNEASAVRRAVGGNPERRLNLLLADGDVEWSVLDEDGRPLPLQRARRGAGGDDMFRLAGVEGSRYTLRFRNLSERSYEVIATVDGLDVLNGKPGSLRNGGYVLRPLQSLTIEGFRKSQNEVAAFRFSAPGRAYAANTEAGDVRNIGVIGAALFELEERDAPRRQRRDAAPAQPSAFPADGAYAPPPRYRK</sequence>
<feature type="region of interest" description="Disordered" evidence="1">
    <location>
        <begin position="45"/>
        <end position="85"/>
    </location>
</feature>
<reference evidence="2 3" key="1">
    <citation type="submission" date="2018-12" db="EMBL/GenBank/DDBJ databases">
        <title>The genome sequences of Variovorax guangxiensis DSM 27352.</title>
        <authorList>
            <person name="Gao J."/>
            <person name="Sun J."/>
        </authorList>
    </citation>
    <scope>NUCLEOTIDE SEQUENCE [LARGE SCALE GENOMIC DNA]</scope>
    <source>
        <strain evidence="2 3">DSM 27352</strain>
    </source>
</reference>
<dbReference type="OrthoDB" id="5393649at2"/>
<evidence type="ECO:0000256" key="1">
    <source>
        <dbReference type="SAM" id="MobiDB-lite"/>
    </source>
</evidence>
<name>A0A3S0ZAY0_9BURK</name>
<proteinExistence type="predicted"/>
<evidence type="ECO:0000313" key="2">
    <source>
        <dbReference type="EMBL" id="RUR68867.1"/>
    </source>
</evidence>
<comment type="caution">
    <text evidence="2">The sequence shown here is derived from an EMBL/GenBank/DDBJ whole genome shotgun (WGS) entry which is preliminary data.</text>
</comment>
<accession>A0A3S0ZAY0</accession>
<dbReference type="Proteomes" id="UP000281118">
    <property type="component" value="Unassembled WGS sequence"/>
</dbReference>
<evidence type="ECO:0008006" key="4">
    <source>
        <dbReference type="Google" id="ProtNLM"/>
    </source>
</evidence>